<keyword evidence="2" id="KW-0732">Signal</keyword>
<accession>A0A2K3DCB7</accession>
<keyword evidence="1" id="KW-0963">Cytoplasm</keyword>
<dbReference type="Proteomes" id="UP000006906">
    <property type="component" value="Chromosome 10"/>
</dbReference>
<evidence type="ECO:0000256" key="2">
    <source>
        <dbReference type="SAM" id="SignalP"/>
    </source>
</evidence>
<dbReference type="GO" id="GO:0000338">
    <property type="term" value="P:protein deneddylation"/>
    <property type="evidence" value="ECO:0007669"/>
    <property type="project" value="InterPro"/>
</dbReference>
<dbReference type="PANTHER" id="PTHR13339">
    <property type="entry name" value="COP9 SIGNALOSOME COMPLEX SUBUNIT 8"/>
    <property type="match status" value="1"/>
</dbReference>
<evidence type="ECO:0000313" key="3">
    <source>
        <dbReference type="EMBL" id="PNW78174.1"/>
    </source>
</evidence>
<gene>
    <name evidence="3" type="ORF">CHLRE_10g466950v5</name>
</gene>
<keyword evidence="4" id="KW-1185">Reference proteome</keyword>
<dbReference type="EMBL" id="CM008971">
    <property type="protein sequence ID" value="PNW78174.1"/>
    <property type="molecule type" value="Genomic_DNA"/>
</dbReference>
<evidence type="ECO:0000313" key="4">
    <source>
        <dbReference type="Proteomes" id="UP000006906"/>
    </source>
</evidence>
<dbReference type="PANTHER" id="PTHR13339:SF0">
    <property type="entry name" value="COP9 SIGNALOSOME COMPLEX SUBUNIT 8"/>
    <property type="match status" value="1"/>
</dbReference>
<sequence length="204" mass="21521">MASCMSRGFLAMLPVTAVASVGDAGTDDASGSAADGVAGRAAGSASGVAGGASGPSAAGEDGDGSWLDYCSDFIVKFSTEIMDKYMPKKGASADEKKKIMATWAQMYWAVPDAMLVAARKALSFSPDLVRFSGTKIYFIAWDPFYPYQLLDLYGKAMPPCPNCYSKGKGSELARAAAAAAHVNCSGWAQKPRRFVDMDQYHYGT</sequence>
<dbReference type="Gramene" id="PNW78174">
    <property type="protein sequence ID" value="PNW78174"/>
    <property type="gene ID" value="CHLRE_10g466950v5"/>
</dbReference>
<dbReference type="AlphaFoldDB" id="A0A2K3DCB7"/>
<dbReference type="GO" id="GO:0010387">
    <property type="term" value="P:COP9 signalosome assembly"/>
    <property type="evidence" value="ECO:0007669"/>
    <property type="project" value="InterPro"/>
</dbReference>
<organism evidence="3 4">
    <name type="scientific">Chlamydomonas reinhardtii</name>
    <name type="common">Chlamydomonas smithii</name>
    <dbReference type="NCBI Taxonomy" id="3055"/>
    <lineage>
        <taxon>Eukaryota</taxon>
        <taxon>Viridiplantae</taxon>
        <taxon>Chlorophyta</taxon>
        <taxon>core chlorophytes</taxon>
        <taxon>Chlorophyceae</taxon>
        <taxon>CS clade</taxon>
        <taxon>Chlamydomonadales</taxon>
        <taxon>Chlamydomonadaceae</taxon>
        <taxon>Chlamydomonas</taxon>
    </lineage>
</organism>
<evidence type="ECO:0000256" key="1">
    <source>
        <dbReference type="ARBA" id="ARBA00022490"/>
    </source>
</evidence>
<reference evidence="3 4" key="1">
    <citation type="journal article" date="2007" name="Science">
        <title>The Chlamydomonas genome reveals the evolution of key animal and plant functions.</title>
        <authorList>
            <person name="Merchant S.S."/>
            <person name="Prochnik S.E."/>
            <person name="Vallon O."/>
            <person name="Harris E.H."/>
            <person name="Karpowicz S.J."/>
            <person name="Witman G.B."/>
            <person name="Terry A."/>
            <person name="Salamov A."/>
            <person name="Fritz-Laylin L.K."/>
            <person name="Marechal-Drouard L."/>
            <person name="Marshall W.F."/>
            <person name="Qu L.H."/>
            <person name="Nelson D.R."/>
            <person name="Sanderfoot A.A."/>
            <person name="Spalding M.H."/>
            <person name="Kapitonov V.V."/>
            <person name="Ren Q."/>
            <person name="Ferris P."/>
            <person name="Lindquist E."/>
            <person name="Shapiro H."/>
            <person name="Lucas S.M."/>
            <person name="Grimwood J."/>
            <person name="Schmutz J."/>
            <person name="Cardol P."/>
            <person name="Cerutti H."/>
            <person name="Chanfreau G."/>
            <person name="Chen C.L."/>
            <person name="Cognat V."/>
            <person name="Croft M.T."/>
            <person name="Dent R."/>
            <person name="Dutcher S."/>
            <person name="Fernandez E."/>
            <person name="Fukuzawa H."/>
            <person name="Gonzalez-Ballester D."/>
            <person name="Gonzalez-Halphen D."/>
            <person name="Hallmann A."/>
            <person name="Hanikenne M."/>
            <person name="Hippler M."/>
            <person name="Inwood W."/>
            <person name="Jabbari K."/>
            <person name="Kalanon M."/>
            <person name="Kuras R."/>
            <person name="Lefebvre P.A."/>
            <person name="Lemaire S.D."/>
            <person name="Lobanov A.V."/>
            <person name="Lohr M."/>
            <person name="Manuell A."/>
            <person name="Meier I."/>
            <person name="Mets L."/>
            <person name="Mittag M."/>
            <person name="Mittelmeier T."/>
            <person name="Moroney J.V."/>
            <person name="Moseley J."/>
            <person name="Napoli C."/>
            <person name="Nedelcu A.M."/>
            <person name="Niyogi K."/>
            <person name="Novoselov S.V."/>
            <person name="Paulsen I.T."/>
            <person name="Pazour G."/>
            <person name="Purton S."/>
            <person name="Ral J.P."/>
            <person name="Riano-Pachon D.M."/>
            <person name="Riekhof W."/>
            <person name="Rymarquis L."/>
            <person name="Schroda M."/>
            <person name="Stern D."/>
            <person name="Umen J."/>
            <person name="Willows R."/>
            <person name="Wilson N."/>
            <person name="Zimmer S.L."/>
            <person name="Allmer J."/>
            <person name="Balk J."/>
            <person name="Bisova K."/>
            <person name="Chen C.J."/>
            <person name="Elias M."/>
            <person name="Gendler K."/>
            <person name="Hauser C."/>
            <person name="Lamb M.R."/>
            <person name="Ledford H."/>
            <person name="Long J.C."/>
            <person name="Minagawa J."/>
            <person name="Page M.D."/>
            <person name="Pan J."/>
            <person name="Pootakham W."/>
            <person name="Roje S."/>
            <person name="Rose A."/>
            <person name="Stahlberg E."/>
            <person name="Terauchi A.M."/>
            <person name="Yang P."/>
            <person name="Ball S."/>
            <person name="Bowler C."/>
            <person name="Dieckmann C.L."/>
            <person name="Gladyshev V.N."/>
            <person name="Green P."/>
            <person name="Jorgensen R."/>
            <person name="Mayfield S."/>
            <person name="Mueller-Roeber B."/>
            <person name="Rajamani S."/>
            <person name="Sayre R.T."/>
            <person name="Brokstein P."/>
            <person name="Dubchak I."/>
            <person name="Goodstein D."/>
            <person name="Hornick L."/>
            <person name="Huang Y.W."/>
            <person name="Jhaveri J."/>
            <person name="Luo Y."/>
            <person name="Martinez D."/>
            <person name="Ngau W.C."/>
            <person name="Otillar B."/>
            <person name="Poliakov A."/>
            <person name="Porter A."/>
            <person name="Szajkowski L."/>
            <person name="Werner G."/>
            <person name="Zhou K."/>
            <person name="Grigoriev I.V."/>
            <person name="Rokhsar D.S."/>
            <person name="Grossman A.R."/>
        </authorList>
    </citation>
    <scope>NUCLEOTIDE SEQUENCE [LARGE SCALE GENOMIC DNA]</scope>
    <source>
        <strain evidence="4">CC-503</strain>
    </source>
</reference>
<feature type="chain" id="PRO_5014391075" evidence="2">
    <location>
        <begin position="20"/>
        <end position="204"/>
    </location>
</feature>
<dbReference type="GeneID" id="66055197"/>
<dbReference type="ExpressionAtlas" id="A0A2K3DCB7">
    <property type="expression patterns" value="baseline"/>
</dbReference>
<dbReference type="RefSeq" id="XP_042920666.1">
    <property type="nucleotide sequence ID" value="XM_043067269.1"/>
</dbReference>
<protein>
    <submittedName>
        <fullName evidence="3">Uncharacterized protein</fullName>
    </submittedName>
</protein>
<proteinExistence type="predicted"/>
<name>A0A2K3DCB7_CHLRE</name>
<dbReference type="InterPro" id="IPR033205">
    <property type="entry name" value="COP9_CSN8"/>
</dbReference>
<feature type="signal peptide" evidence="2">
    <location>
        <begin position="1"/>
        <end position="19"/>
    </location>
</feature>
<dbReference type="GO" id="GO:0008180">
    <property type="term" value="C:COP9 signalosome"/>
    <property type="evidence" value="ECO:0007669"/>
    <property type="project" value="InterPro"/>
</dbReference>